<reference evidence="1 2" key="1">
    <citation type="submission" date="2010-08" db="EMBL/GenBank/DDBJ databases">
        <authorList>
            <person name="Durkin A.S."/>
            <person name="Madupu R."/>
            <person name="Torralba M."/>
            <person name="Gillis M."/>
            <person name="Methe B."/>
            <person name="Sutton G."/>
            <person name="Nelson K.E."/>
        </authorList>
    </citation>
    <scope>NUCLEOTIDE SEQUENCE [LARGE SCALE GENOMIC DNA]</scope>
    <source>
        <strain evidence="1 2">PB189-T1-4</strain>
    </source>
</reference>
<accession>A0ABN0AY97</accession>
<protein>
    <submittedName>
        <fullName evidence="1">Uncharacterized protein</fullName>
    </submittedName>
</protein>
<comment type="caution">
    <text evidence="1">The sequence shown here is derived from an EMBL/GenBank/DDBJ whole genome shotgun (WGS) entry which is preliminary data.</text>
</comment>
<keyword evidence="2" id="KW-1185">Reference proteome</keyword>
<proteinExistence type="predicted"/>
<dbReference type="Proteomes" id="UP000004431">
    <property type="component" value="Unassembled WGS sequence"/>
</dbReference>
<evidence type="ECO:0000313" key="1">
    <source>
        <dbReference type="EMBL" id="EFL43536.1"/>
    </source>
</evidence>
<name>A0ABN0AY97_9ACTN</name>
<organism evidence="1 2">
    <name type="scientific">Fannyhessea vaginae PB189-T1-4</name>
    <dbReference type="NCBI Taxonomy" id="866774"/>
    <lineage>
        <taxon>Bacteria</taxon>
        <taxon>Bacillati</taxon>
        <taxon>Actinomycetota</taxon>
        <taxon>Coriobacteriia</taxon>
        <taxon>Coriobacteriales</taxon>
        <taxon>Atopobiaceae</taxon>
        <taxon>Fannyhessea</taxon>
    </lineage>
</organism>
<dbReference type="EMBL" id="AEDQ01000034">
    <property type="protein sequence ID" value="EFL43536.1"/>
    <property type="molecule type" value="Genomic_DNA"/>
</dbReference>
<gene>
    <name evidence="1" type="ORF">HMPREF9248_0101</name>
</gene>
<sequence>MHKSQQARVHTQHAFVVCARRVTLLHLHIVFVSLEPYVAAFNLCIHAAYTPYTLHVYVKPPLAIKVVLYRELFL</sequence>
<evidence type="ECO:0000313" key="2">
    <source>
        <dbReference type="Proteomes" id="UP000004431"/>
    </source>
</evidence>